<proteinExistence type="predicted"/>
<sequence>MMYWMEEYPPCIKTLLNSNLSSDGSKCDEIDFEFLGNVSRQPYVVHTDIYTQGNDSREQQFYVWFDPTADYHNYTIFWNLIEIVWYIDSAPIRVFRNYQNKGIAYPNEQGMRVYASIWDGDNRATEGGRIKIYWANAPFIAKFAQFRPRACSWNGTVSISQCSTNSNSNWWTSPMYNHE</sequence>
<dbReference type="GO" id="GO:0005975">
    <property type="term" value="P:carbohydrate metabolic process"/>
    <property type="evidence" value="ECO:0007669"/>
    <property type="project" value="InterPro"/>
</dbReference>
<keyword evidence="2" id="KW-0326">Glycosidase</keyword>
<dbReference type="AlphaFoldDB" id="A0A7N2KVY8"/>
<dbReference type="PROSITE" id="PS51762">
    <property type="entry name" value="GH16_2"/>
    <property type="match status" value="1"/>
</dbReference>
<dbReference type="Pfam" id="PF00722">
    <property type="entry name" value="Glyco_hydro_16"/>
    <property type="match status" value="1"/>
</dbReference>
<dbReference type="InterPro" id="IPR044791">
    <property type="entry name" value="Beta-glucanase/XTH"/>
</dbReference>
<dbReference type="Proteomes" id="UP000594261">
    <property type="component" value="Chromosome 2"/>
</dbReference>
<evidence type="ECO:0000256" key="1">
    <source>
        <dbReference type="ARBA" id="ARBA00022801"/>
    </source>
</evidence>
<dbReference type="PANTHER" id="PTHR31062">
    <property type="entry name" value="XYLOGLUCAN ENDOTRANSGLUCOSYLASE/HYDROLASE PROTEIN 8-RELATED"/>
    <property type="match status" value="1"/>
</dbReference>
<keyword evidence="5" id="KW-1185">Reference proteome</keyword>
<dbReference type="OMA" id="LAVCECY"/>
<accession>A0A7N2KVY8</accession>
<reference evidence="5" key="1">
    <citation type="journal article" date="2016" name="G3 (Bethesda)">
        <title>First Draft Assembly and Annotation of the Genome of a California Endemic Oak Quercus lobata Nee (Fagaceae).</title>
        <authorList>
            <person name="Sork V.L."/>
            <person name="Fitz-Gibbon S.T."/>
            <person name="Puiu D."/>
            <person name="Crepeau M."/>
            <person name="Gugger P.F."/>
            <person name="Sherman R."/>
            <person name="Stevens K."/>
            <person name="Langley C.H."/>
            <person name="Pellegrini M."/>
            <person name="Salzberg S.L."/>
        </authorList>
    </citation>
    <scope>NUCLEOTIDE SEQUENCE [LARGE SCALE GENOMIC DNA]</scope>
    <source>
        <strain evidence="5">cv. SW786</strain>
    </source>
</reference>
<dbReference type="Gramene" id="QL02p044510:mrna">
    <property type="protein sequence ID" value="QL02p044510:mrna"/>
    <property type="gene ID" value="QL02p044510"/>
</dbReference>
<dbReference type="EnsemblPlants" id="QL02p044510:mrna">
    <property type="protein sequence ID" value="QL02p044510:mrna"/>
    <property type="gene ID" value="QL02p044510"/>
</dbReference>
<dbReference type="InterPro" id="IPR013320">
    <property type="entry name" value="ConA-like_dom_sf"/>
</dbReference>
<evidence type="ECO:0000259" key="3">
    <source>
        <dbReference type="PROSITE" id="PS51762"/>
    </source>
</evidence>
<keyword evidence="1" id="KW-0378">Hydrolase</keyword>
<dbReference type="SUPFAM" id="SSF49899">
    <property type="entry name" value="Concanavalin A-like lectins/glucanases"/>
    <property type="match status" value="1"/>
</dbReference>
<evidence type="ECO:0000313" key="4">
    <source>
        <dbReference type="EnsemblPlants" id="QL02p044510:mrna"/>
    </source>
</evidence>
<feature type="domain" description="GH16" evidence="3">
    <location>
        <begin position="1"/>
        <end position="143"/>
    </location>
</feature>
<dbReference type="InParanoid" id="A0A7N2KVY8"/>
<dbReference type="Gene3D" id="2.60.120.200">
    <property type="match status" value="1"/>
</dbReference>
<dbReference type="InterPro" id="IPR000757">
    <property type="entry name" value="Beta-glucanase-like"/>
</dbReference>
<evidence type="ECO:0000256" key="2">
    <source>
        <dbReference type="ARBA" id="ARBA00023295"/>
    </source>
</evidence>
<name>A0A7N2KVY8_QUELO</name>
<dbReference type="PROSITE" id="PS01034">
    <property type="entry name" value="GH16_1"/>
    <property type="match status" value="1"/>
</dbReference>
<reference evidence="4" key="2">
    <citation type="submission" date="2021-01" db="UniProtKB">
        <authorList>
            <consortium name="EnsemblPlants"/>
        </authorList>
    </citation>
    <scope>IDENTIFICATION</scope>
</reference>
<dbReference type="GO" id="GO:0004553">
    <property type="term" value="F:hydrolase activity, hydrolyzing O-glycosyl compounds"/>
    <property type="evidence" value="ECO:0007669"/>
    <property type="project" value="InterPro"/>
</dbReference>
<dbReference type="InterPro" id="IPR008263">
    <property type="entry name" value="GH16_AS"/>
</dbReference>
<organism evidence="4 5">
    <name type="scientific">Quercus lobata</name>
    <name type="common">Valley oak</name>
    <dbReference type="NCBI Taxonomy" id="97700"/>
    <lineage>
        <taxon>Eukaryota</taxon>
        <taxon>Viridiplantae</taxon>
        <taxon>Streptophyta</taxon>
        <taxon>Embryophyta</taxon>
        <taxon>Tracheophyta</taxon>
        <taxon>Spermatophyta</taxon>
        <taxon>Magnoliopsida</taxon>
        <taxon>eudicotyledons</taxon>
        <taxon>Gunneridae</taxon>
        <taxon>Pentapetalae</taxon>
        <taxon>rosids</taxon>
        <taxon>fabids</taxon>
        <taxon>Fagales</taxon>
        <taxon>Fagaceae</taxon>
        <taxon>Quercus</taxon>
    </lineage>
</organism>
<protein>
    <recommendedName>
        <fullName evidence="3">GH16 domain-containing protein</fullName>
    </recommendedName>
</protein>
<evidence type="ECO:0000313" key="5">
    <source>
        <dbReference type="Proteomes" id="UP000594261"/>
    </source>
</evidence>